<evidence type="ECO:0000313" key="4">
    <source>
        <dbReference type="EMBL" id="MSS84256.1"/>
    </source>
</evidence>
<feature type="active site" evidence="2">
    <location>
        <position position="194"/>
    </location>
</feature>
<dbReference type="InterPro" id="IPR029062">
    <property type="entry name" value="Class_I_gatase-like"/>
</dbReference>
<comment type="pathway">
    <text evidence="2">Cell wall biogenesis; peptidoglycan biosynthesis.</text>
</comment>
<accession>A0A6N7W7M8</accession>
<dbReference type="GO" id="GO:0071555">
    <property type="term" value="P:cell wall organization"/>
    <property type="evidence" value="ECO:0007669"/>
    <property type="project" value="UniProtKB-KW"/>
</dbReference>
<dbReference type="UniPathway" id="UPA00219"/>
<feature type="active site" description="Nucleophile" evidence="2">
    <location>
        <position position="94"/>
    </location>
</feature>
<dbReference type="PROSITE" id="PS51273">
    <property type="entry name" value="GATASE_TYPE_1"/>
    <property type="match status" value="1"/>
</dbReference>
<comment type="function">
    <text evidence="2">The lipid II isoglutaminyl synthase complex catalyzes the formation of alpha-D-isoglutamine in the cell wall lipid II stem peptide. The GatD subunit catalyzes the hydrolysis of glutamine to glutamate and ammonia. The resulting ammonia molecule is channeled to the active site of MurT.</text>
</comment>
<dbReference type="RefSeq" id="WP_318656560.1">
    <property type="nucleotide sequence ID" value="NZ_VULO01000006.1"/>
</dbReference>
<comment type="caution">
    <text evidence="4">The sequence shown here is derived from an EMBL/GenBank/DDBJ whole genome shotgun (WGS) entry which is preliminary data.</text>
</comment>
<keyword evidence="2" id="KW-0378">Hydrolase</keyword>
<dbReference type="AlphaFoldDB" id="A0A6N7W7M8"/>
<dbReference type="Proteomes" id="UP000470875">
    <property type="component" value="Unassembled WGS sequence"/>
</dbReference>
<dbReference type="CDD" id="cd01750">
    <property type="entry name" value="GATase1_CobQ"/>
    <property type="match status" value="1"/>
</dbReference>
<keyword evidence="1 2" id="KW-0315">Glutamine amidotransferase</keyword>
<keyword evidence="5" id="KW-1185">Reference proteome</keyword>
<evidence type="ECO:0000259" key="3">
    <source>
        <dbReference type="Pfam" id="PF07685"/>
    </source>
</evidence>
<dbReference type="EC" id="3.5.1.2" evidence="2"/>
<dbReference type="HAMAP" id="MF_02213">
    <property type="entry name" value="Lipid_II_synth_GatD"/>
    <property type="match status" value="1"/>
</dbReference>
<dbReference type="GO" id="GO:0009236">
    <property type="term" value="P:cobalamin biosynthetic process"/>
    <property type="evidence" value="ECO:0007669"/>
    <property type="project" value="InterPro"/>
</dbReference>
<feature type="binding site" evidence="2">
    <location>
        <position position="128"/>
    </location>
    <ligand>
        <name>substrate</name>
    </ligand>
</feature>
<dbReference type="InterPro" id="IPR043702">
    <property type="entry name" value="Lipid_II_synth_GatD"/>
</dbReference>
<dbReference type="EC" id="6.3.5.13" evidence="2"/>
<feature type="domain" description="CobB/CobQ-like glutamine amidotransferase" evidence="3">
    <location>
        <begin position="8"/>
        <end position="201"/>
    </location>
</feature>
<keyword evidence="2" id="KW-0133">Cell shape</keyword>
<dbReference type="PROSITE" id="PS51274">
    <property type="entry name" value="GATASE_COBBQ"/>
    <property type="match status" value="1"/>
</dbReference>
<dbReference type="PANTHER" id="PTHR21343:SF9">
    <property type="entry name" value="LIPID II ISOGLUTAMINYL SYNTHASE (GLUTAMINE-HYDROLYZING) SUBUNIT GATD"/>
    <property type="match status" value="1"/>
</dbReference>
<dbReference type="PANTHER" id="PTHR21343">
    <property type="entry name" value="DETHIOBIOTIN SYNTHETASE"/>
    <property type="match status" value="1"/>
</dbReference>
<proteinExistence type="inferred from homology"/>
<evidence type="ECO:0000256" key="2">
    <source>
        <dbReference type="HAMAP-Rule" id="MF_02213"/>
    </source>
</evidence>
<dbReference type="InterPro" id="IPR033949">
    <property type="entry name" value="CobQ_GATase1"/>
</dbReference>
<reference evidence="4 5" key="1">
    <citation type="submission" date="2019-08" db="EMBL/GenBank/DDBJ databases">
        <title>In-depth cultivation of the pig gut microbiome towards novel bacterial diversity and tailored functional studies.</title>
        <authorList>
            <person name="Wylensek D."/>
            <person name="Hitch T.C.A."/>
            <person name="Clavel T."/>
        </authorList>
    </citation>
    <scope>NUCLEOTIDE SEQUENCE [LARGE SCALE GENOMIC DNA]</scope>
    <source>
        <strain evidence="4 5">WB03_NA08</strain>
    </source>
</reference>
<keyword evidence="2" id="KW-0436">Ligase</keyword>
<dbReference type="GO" id="GO:0008360">
    <property type="term" value="P:regulation of cell shape"/>
    <property type="evidence" value="ECO:0007669"/>
    <property type="project" value="UniProtKB-KW"/>
</dbReference>
<dbReference type="GO" id="GO:0016740">
    <property type="term" value="F:transferase activity"/>
    <property type="evidence" value="ECO:0007669"/>
    <property type="project" value="UniProtKB-KW"/>
</dbReference>
<evidence type="ECO:0000313" key="5">
    <source>
        <dbReference type="Proteomes" id="UP000470875"/>
    </source>
</evidence>
<dbReference type="GO" id="GO:0009252">
    <property type="term" value="P:peptidoglycan biosynthetic process"/>
    <property type="evidence" value="ECO:0007669"/>
    <property type="project" value="UniProtKB-UniRule"/>
</dbReference>
<dbReference type="Gene3D" id="3.40.50.880">
    <property type="match status" value="1"/>
</dbReference>
<gene>
    <name evidence="2" type="primary">gatD</name>
    <name evidence="4" type="ORF">FYJ24_05635</name>
</gene>
<comment type="subunit">
    <text evidence="2">Forms a heterodimer with MurT.</text>
</comment>
<keyword evidence="2" id="KW-0961">Cell wall biogenesis/degradation</keyword>
<name>A0A6N7W7M8_9ACTO</name>
<evidence type="ECO:0000256" key="1">
    <source>
        <dbReference type="ARBA" id="ARBA00022962"/>
    </source>
</evidence>
<dbReference type="GO" id="GO:0140282">
    <property type="term" value="F:carbon-nitrogen ligase activity on lipid II"/>
    <property type="evidence" value="ECO:0007669"/>
    <property type="project" value="UniProtKB-UniRule"/>
</dbReference>
<sequence>MSESTLQIGLIAPEVLGTYGDGGNACVLTQRAKRRGIDADIIEIPLFEAIPEYLDIYTLGGGEDTAQSLAAQHMQRHRGLIRAVTQGRPVLAICASLQVLGRKYTDAEGRTVEGLGLLDVETEPMGHRAIGELVSDPLIEGLSQPLTGFENHGGATTLGEDASPLGQVVVGCGNDGKSGLEGVVQGSVIATYMHGPVLARNPELADLLLSRALGCELEPLPMPSVDRLRSERLSIS</sequence>
<keyword evidence="2" id="KW-0573">Peptidoglycan synthesis</keyword>
<comment type="similarity">
    <text evidence="2">Belongs to the CobB/CobQ family. GatD subfamily.</text>
</comment>
<dbReference type="GO" id="GO:0004359">
    <property type="term" value="F:glutaminase activity"/>
    <property type="evidence" value="ECO:0007669"/>
    <property type="project" value="UniProtKB-UniRule"/>
</dbReference>
<dbReference type="Pfam" id="PF07685">
    <property type="entry name" value="GATase_3"/>
    <property type="match status" value="1"/>
</dbReference>
<keyword evidence="4" id="KW-0808">Transferase</keyword>
<comment type="catalytic activity">
    <reaction evidence="2">
        <text>L-glutamine + H2O = L-glutamate + NH4(+)</text>
        <dbReference type="Rhea" id="RHEA:15889"/>
        <dbReference type="ChEBI" id="CHEBI:15377"/>
        <dbReference type="ChEBI" id="CHEBI:28938"/>
        <dbReference type="ChEBI" id="CHEBI:29985"/>
        <dbReference type="ChEBI" id="CHEBI:58359"/>
        <dbReference type="EC" id="3.5.1.2"/>
    </reaction>
</comment>
<dbReference type="InterPro" id="IPR011698">
    <property type="entry name" value="GATase_3"/>
</dbReference>
<dbReference type="SUPFAM" id="SSF52317">
    <property type="entry name" value="Class I glutamine amidotransferase-like"/>
    <property type="match status" value="1"/>
</dbReference>
<comment type="catalytic activity">
    <reaction evidence="2">
        <text>beta-D-GlcNAc-(1-&gt;4)-Mur2Ac(oyl-L-Ala-gamma-D-Glu-L-Lys-D-Ala-D-Ala)-di-trans,octa-cis-undecaprenyl diphosphate + L-glutamine + ATP + H2O = beta-D-GlcNAc-(1-&gt;4)-Mur2Ac(oyl-L-Ala-D-isoglutaminyl-L-Lys-D-Ala-D-Ala)-di-trans,octa-cis-undecaprenyl diphosphate + L-glutamate + ADP + phosphate + H(+)</text>
        <dbReference type="Rhea" id="RHEA:57928"/>
        <dbReference type="ChEBI" id="CHEBI:15377"/>
        <dbReference type="ChEBI" id="CHEBI:15378"/>
        <dbReference type="ChEBI" id="CHEBI:29985"/>
        <dbReference type="ChEBI" id="CHEBI:30616"/>
        <dbReference type="ChEBI" id="CHEBI:43474"/>
        <dbReference type="ChEBI" id="CHEBI:58359"/>
        <dbReference type="ChEBI" id="CHEBI:60033"/>
        <dbReference type="ChEBI" id="CHEBI:62233"/>
        <dbReference type="ChEBI" id="CHEBI:456216"/>
        <dbReference type="EC" id="6.3.5.13"/>
    </reaction>
</comment>
<protein>
    <recommendedName>
        <fullName evidence="2">Lipid II isoglutaminyl synthase (glutamine-hydrolyzing) subunit GatD</fullName>
        <ecNumber evidence="2">6.3.5.13</ecNumber>
    </recommendedName>
    <alternativeName>
        <fullName evidence="2">Lipid II isoglutaminyl synthase glutaminase subunit</fullName>
        <ecNumber evidence="2">3.5.1.2</ecNumber>
    </alternativeName>
</protein>
<organism evidence="4 5">
    <name type="scientific">Scrofimicrobium canadense</name>
    <dbReference type="NCBI Taxonomy" id="2652290"/>
    <lineage>
        <taxon>Bacteria</taxon>
        <taxon>Bacillati</taxon>
        <taxon>Actinomycetota</taxon>
        <taxon>Actinomycetes</taxon>
        <taxon>Actinomycetales</taxon>
        <taxon>Actinomycetaceae</taxon>
        <taxon>Scrofimicrobium</taxon>
    </lineage>
</organism>
<dbReference type="EMBL" id="VULO01000006">
    <property type="protein sequence ID" value="MSS84256.1"/>
    <property type="molecule type" value="Genomic_DNA"/>
</dbReference>